<dbReference type="GO" id="GO:0046872">
    <property type="term" value="F:metal ion binding"/>
    <property type="evidence" value="ECO:0007669"/>
    <property type="project" value="UniProtKB-KW"/>
</dbReference>
<gene>
    <name evidence="5" type="ORF">DI536_16840</name>
</gene>
<comment type="caution">
    <text evidence="5">The sequence shown here is derived from an EMBL/GenBank/DDBJ whole genome shotgun (WGS) entry which is preliminary data.</text>
</comment>
<dbReference type="InterPro" id="IPR051158">
    <property type="entry name" value="Metallophosphoesterase_sf"/>
</dbReference>
<evidence type="ECO:0000256" key="2">
    <source>
        <dbReference type="ARBA" id="ARBA00022801"/>
    </source>
</evidence>
<evidence type="ECO:0000256" key="1">
    <source>
        <dbReference type="ARBA" id="ARBA00022723"/>
    </source>
</evidence>
<name>A0A2W5T8Z4_9BACT</name>
<sequence length="301" mass="33299">MSQLQRVLAIVIVTGVVALAGLVSAGALWRCKLRSPWLHIARGLVSLLIAGVLALLYGVFIEADWLEVTHVTVTTKKFPVGKTFRIAHFSDLHVDDNSRAISRLTDVLRKDQPDVIVFTGDSINERDAAPLFRRIMSQLPAKYGRFAVRGNHDTSRWADVNLFDNGPATELNSEFPVQREAQRVALCGAPFDDPEVLAHCLSNTQRSAFTIAVFHTPDLVESLAPQPDLYLAGHTHGGQIALPFYGAVITFSKFDKKYEAGRYRVGETTLYVNRGIGFEPQLPKVRLLARPELTLIDVVGE</sequence>
<evidence type="ECO:0000256" key="3">
    <source>
        <dbReference type="SAM" id="Phobius"/>
    </source>
</evidence>
<evidence type="ECO:0000313" key="6">
    <source>
        <dbReference type="Proteomes" id="UP000249061"/>
    </source>
</evidence>
<dbReference type="EMBL" id="QFQP01000013">
    <property type="protein sequence ID" value="PZR11990.1"/>
    <property type="molecule type" value="Genomic_DNA"/>
</dbReference>
<organism evidence="5 6">
    <name type="scientific">Archangium gephyra</name>
    <dbReference type="NCBI Taxonomy" id="48"/>
    <lineage>
        <taxon>Bacteria</taxon>
        <taxon>Pseudomonadati</taxon>
        <taxon>Myxococcota</taxon>
        <taxon>Myxococcia</taxon>
        <taxon>Myxococcales</taxon>
        <taxon>Cystobacterineae</taxon>
        <taxon>Archangiaceae</taxon>
        <taxon>Archangium</taxon>
    </lineage>
</organism>
<dbReference type="InterPro" id="IPR004843">
    <property type="entry name" value="Calcineurin-like_PHP"/>
</dbReference>
<feature type="domain" description="Calcineurin-like phosphoesterase" evidence="4">
    <location>
        <begin position="84"/>
        <end position="237"/>
    </location>
</feature>
<dbReference type="GO" id="GO:0008758">
    <property type="term" value="F:UDP-2,3-diacylglucosamine hydrolase activity"/>
    <property type="evidence" value="ECO:0007669"/>
    <property type="project" value="TreeGrafter"/>
</dbReference>
<feature type="transmembrane region" description="Helical" evidence="3">
    <location>
        <begin position="6"/>
        <end position="28"/>
    </location>
</feature>
<dbReference type="PANTHER" id="PTHR31302:SF31">
    <property type="entry name" value="PHOSPHODIESTERASE YAEI"/>
    <property type="match status" value="1"/>
</dbReference>
<keyword evidence="3" id="KW-0472">Membrane</keyword>
<evidence type="ECO:0000313" key="5">
    <source>
        <dbReference type="EMBL" id="PZR11990.1"/>
    </source>
</evidence>
<dbReference type="InterPro" id="IPR029052">
    <property type="entry name" value="Metallo-depent_PP-like"/>
</dbReference>
<accession>A0A2W5T8Z4</accession>
<evidence type="ECO:0000259" key="4">
    <source>
        <dbReference type="Pfam" id="PF00149"/>
    </source>
</evidence>
<keyword evidence="3" id="KW-0812">Transmembrane</keyword>
<dbReference type="AlphaFoldDB" id="A0A2W5T8Z4"/>
<dbReference type="PANTHER" id="PTHR31302">
    <property type="entry name" value="TRANSMEMBRANE PROTEIN WITH METALLOPHOSPHOESTERASE DOMAIN-RELATED"/>
    <property type="match status" value="1"/>
</dbReference>
<reference evidence="5 6" key="1">
    <citation type="submission" date="2017-08" db="EMBL/GenBank/DDBJ databases">
        <title>Infants hospitalized years apart are colonized by the same room-sourced microbial strains.</title>
        <authorList>
            <person name="Brooks B."/>
            <person name="Olm M.R."/>
            <person name="Firek B.A."/>
            <person name="Baker R."/>
            <person name="Thomas B.C."/>
            <person name="Morowitz M.J."/>
            <person name="Banfield J.F."/>
        </authorList>
    </citation>
    <scope>NUCLEOTIDE SEQUENCE [LARGE SCALE GENOMIC DNA]</scope>
    <source>
        <strain evidence="5">S2_003_000_R2_14</strain>
    </source>
</reference>
<dbReference type="GO" id="GO:0009245">
    <property type="term" value="P:lipid A biosynthetic process"/>
    <property type="evidence" value="ECO:0007669"/>
    <property type="project" value="TreeGrafter"/>
</dbReference>
<keyword evidence="2" id="KW-0378">Hydrolase</keyword>
<dbReference type="SUPFAM" id="SSF56300">
    <property type="entry name" value="Metallo-dependent phosphatases"/>
    <property type="match status" value="1"/>
</dbReference>
<protein>
    <recommendedName>
        <fullName evidence="4">Calcineurin-like phosphoesterase domain-containing protein</fullName>
    </recommendedName>
</protein>
<dbReference type="GO" id="GO:0016020">
    <property type="term" value="C:membrane"/>
    <property type="evidence" value="ECO:0007669"/>
    <property type="project" value="GOC"/>
</dbReference>
<dbReference type="Gene3D" id="3.60.21.10">
    <property type="match status" value="1"/>
</dbReference>
<keyword evidence="3" id="KW-1133">Transmembrane helix</keyword>
<dbReference type="Pfam" id="PF00149">
    <property type="entry name" value="Metallophos"/>
    <property type="match status" value="1"/>
</dbReference>
<dbReference type="Proteomes" id="UP000249061">
    <property type="component" value="Unassembled WGS sequence"/>
</dbReference>
<proteinExistence type="predicted"/>
<keyword evidence="1" id="KW-0479">Metal-binding</keyword>
<feature type="transmembrane region" description="Helical" evidence="3">
    <location>
        <begin position="40"/>
        <end position="60"/>
    </location>
</feature>